<dbReference type="EMBL" id="VSRR010002805">
    <property type="protein sequence ID" value="MPC33315.1"/>
    <property type="molecule type" value="Genomic_DNA"/>
</dbReference>
<keyword evidence="3" id="KW-1185">Reference proteome</keyword>
<sequence length="117" mass="13371">MGTYVMQHYPTKYEIYIMNISLEVVVGGITNYAGMLKKSQSRVGRCFYKQHIVGGYITVILLLMAPIFSQMPHYWDHKIIKHTVTPTFTSKHSAHDPNNLTILLGIQSIDTPNHNHN</sequence>
<dbReference type="Proteomes" id="UP000324222">
    <property type="component" value="Unassembled WGS sequence"/>
</dbReference>
<evidence type="ECO:0000313" key="3">
    <source>
        <dbReference type="Proteomes" id="UP000324222"/>
    </source>
</evidence>
<organism evidence="2 3">
    <name type="scientific">Portunus trituberculatus</name>
    <name type="common">Swimming crab</name>
    <name type="synonym">Neptunus trituberculatus</name>
    <dbReference type="NCBI Taxonomy" id="210409"/>
    <lineage>
        <taxon>Eukaryota</taxon>
        <taxon>Metazoa</taxon>
        <taxon>Ecdysozoa</taxon>
        <taxon>Arthropoda</taxon>
        <taxon>Crustacea</taxon>
        <taxon>Multicrustacea</taxon>
        <taxon>Malacostraca</taxon>
        <taxon>Eumalacostraca</taxon>
        <taxon>Eucarida</taxon>
        <taxon>Decapoda</taxon>
        <taxon>Pleocyemata</taxon>
        <taxon>Brachyura</taxon>
        <taxon>Eubrachyura</taxon>
        <taxon>Portunoidea</taxon>
        <taxon>Portunidae</taxon>
        <taxon>Portuninae</taxon>
        <taxon>Portunus</taxon>
    </lineage>
</organism>
<keyword evidence="1" id="KW-0472">Membrane</keyword>
<name>A0A5B7EIS2_PORTR</name>
<feature type="transmembrane region" description="Helical" evidence="1">
    <location>
        <begin position="15"/>
        <end position="34"/>
    </location>
</feature>
<feature type="transmembrane region" description="Helical" evidence="1">
    <location>
        <begin position="46"/>
        <end position="68"/>
    </location>
</feature>
<accession>A0A5B7EIS2</accession>
<protein>
    <submittedName>
        <fullName evidence="2">Uncharacterized protein</fullName>
    </submittedName>
</protein>
<comment type="caution">
    <text evidence="2">The sequence shown here is derived from an EMBL/GenBank/DDBJ whole genome shotgun (WGS) entry which is preliminary data.</text>
</comment>
<dbReference type="AlphaFoldDB" id="A0A5B7EIS2"/>
<gene>
    <name evidence="2" type="ORF">E2C01_026659</name>
</gene>
<reference evidence="2 3" key="1">
    <citation type="submission" date="2019-05" db="EMBL/GenBank/DDBJ databases">
        <title>Another draft genome of Portunus trituberculatus and its Hox gene families provides insights of decapod evolution.</title>
        <authorList>
            <person name="Jeong J.-H."/>
            <person name="Song I."/>
            <person name="Kim S."/>
            <person name="Choi T."/>
            <person name="Kim D."/>
            <person name="Ryu S."/>
            <person name="Kim W."/>
        </authorList>
    </citation>
    <scope>NUCLEOTIDE SEQUENCE [LARGE SCALE GENOMIC DNA]</scope>
    <source>
        <tissue evidence="2">Muscle</tissue>
    </source>
</reference>
<evidence type="ECO:0000256" key="1">
    <source>
        <dbReference type="SAM" id="Phobius"/>
    </source>
</evidence>
<proteinExistence type="predicted"/>
<evidence type="ECO:0000313" key="2">
    <source>
        <dbReference type="EMBL" id="MPC33315.1"/>
    </source>
</evidence>
<keyword evidence="1" id="KW-1133">Transmembrane helix</keyword>
<keyword evidence="1" id="KW-0812">Transmembrane</keyword>